<feature type="domain" description="HEPN" evidence="1">
    <location>
        <begin position="14"/>
        <end position="122"/>
    </location>
</feature>
<evidence type="ECO:0000313" key="3">
    <source>
        <dbReference type="Proteomes" id="UP000034516"/>
    </source>
</evidence>
<dbReference type="Gene3D" id="1.20.120.330">
    <property type="entry name" value="Nucleotidyltransferases domain 2"/>
    <property type="match status" value="1"/>
</dbReference>
<dbReference type="EMBL" id="LCCW01000020">
    <property type="protein sequence ID" value="KKS42103.1"/>
    <property type="molecule type" value="Genomic_DNA"/>
</dbReference>
<sequence length="130" mass="15177">MKNQDNKKLAQEWFQKAEDTWKFTQAGWQETKISSEACFGCQQTVEKYLKGYLVSQGIKPERTHILSDLLMECRKIDNNFEKIAGECEVLTEYYNPARYPMDVPGSFPQEKGEEAIKTTQKVIRFIKSRI</sequence>
<gene>
    <name evidence="2" type="ORF">UV02_C0020G0014</name>
</gene>
<dbReference type="SMART" id="SM00748">
    <property type="entry name" value="HEPN"/>
    <property type="match status" value="1"/>
</dbReference>
<dbReference type="AlphaFoldDB" id="A0A0G1BXI3"/>
<organism evidence="2 3">
    <name type="scientific">Candidatus Kuenenbacteria bacterium GW2011_GWA2_42_15</name>
    <dbReference type="NCBI Taxonomy" id="1618677"/>
    <lineage>
        <taxon>Bacteria</taxon>
        <taxon>Candidatus Kueneniibacteriota</taxon>
    </lineage>
</organism>
<dbReference type="Proteomes" id="UP000034516">
    <property type="component" value="Unassembled WGS sequence"/>
</dbReference>
<dbReference type="PROSITE" id="PS50910">
    <property type="entry name" value="HEPN"/>
    <property type="match status" value="1"/>
</dbReference>
<evidence type="ECO:0000313" key="2">
    <source>
        <dbReference type="EMBL" id="KKS42103.1"/>
    </source>
</evidence>
<proteinExistence type="predicted"/>
<dbReference type="InterPro" id="IPR007842">
    <property type="entry name" value="HEPN_dom"/>
</dbReference>
<dbReference type="Pfam" id="PF05168">
    <property type="entry name" value="HEPN"/>
    <property type="match status" value="1"/>
</dbReference>
<accession>A0A0G1BXI3</accession>
<comment type="caution">
    <text evidence="2">The sequence shown here is derived from an EMBL/GenBank/DDBJ whole genome shotgun (WGS) entry which is preliminary data.</text>
</comment>
<evidence type="ECO:0000259" key="1">
    <source>
        <dbReference type="PROSITE" id="PS50910"/>
    </source>
</evidence>
<protein>
    <submittedName>
        <fullName evidence="2">HEPN domain protein</fullName>
    </submittedName>
</protein>
<dbReference type="SUPFAM" id="SSF81593">
    <property type="entry name" value="Nucleotidyltransferase substrate binding subunit/domain"/>
    <property type="match status" value="1"/>
</dbReference>
<reference evidence="2 3" key="1">
    <citation type="journal article" date="2015" name="Nature">
        <title>rRNA introns, odd ribosomes, and small enigmatic genomes across a large radiation of phyla.</title>
        <authorList>
            <person name="Brown C.T."/>
            <person name="Hug L.A."/>
            <person name="Thomas B.C."/>
            <person name="Sharon I."/>
            <person name="Castelle C.J."/>
            <person name="Singh A."/>
            <person name="Wilkins M.J."/>
            <person name="Williams K.H."/>
            <person name="Banfield J.F."/>
        </authorList>
    </citation>
    <scope>NUCLEOTIDE SEQUENCE [LARGE SCALE GENOMIC DNA]</scope>
</reference>
<name>A0A0G1BXI3_9BACT</name>